<dbReference type="Proteomes" id="UP001196413">
    <property type="component" value="Unassembled WGS sequence"/>
</dbReference>
<sequence>MPAGQANTRIFTVTGFTLPVAMVYTGEATVSSQVSGIASNKGGAQTLVRRLVMQAVFDVLESQARSVLLSDAVIAAILGQLTVNIAYEPLECKKVALKPDTDMRLCSVLIDCFDEFKEIYQASKKQNCDCLRFEKQKISEKLLEFILELEGNDIVAFMLEPLKLVIFFAMVFLRLFLV</sequence>
<dbReference type="EMBL" id="JAHQIW010005527">
    <property type="protein sequence ID" value="KAJ1366309.1"/>
    <property type="molecule type" value="Genomic_DNA"/>
</dbReference>
<evidence type="ECO:0000313" key="2">
    <source>
        <dbReference type="EMBL" id="KAJ1366309.1"/>
    </source>
</evidence>
<gene>
    <name evidence="2" type="ORF">KIN20_026940</name>
</gene>
<keyword evidence="1" id="KW-0472">Membrane</keyword>
<protein>
    <submittedName>
        <fullName evidence="2">Uncharacterized protein</fullName>
    </submittedName>
</protein>
<evidence type="ECO:0000256" key="1">
    <source>
        <dbReference type="SAM" id="Phobius"/>
    </source>
</evidence>
<keyword evidence="1" id="KW-0812">Transmembrane</keyword>
<evidence type="ECO:0000313" key="3">
    <source>
        <dbReference type="Proteomes" id="UP001196413"/>
    </source>
</evidence>
<dbReference type="AlphaFoldDB" id="A0AAD5QYN6"/>
<name>A0AAD5QYN6_PARTN</name>
<accession>A0AAD5QYN6</accession>
<proteinExistence type="predicted"/>
<keyword evidence="1" id="KW-1133">Transmembrane helix</keyword>
<keyword evidence="3" id="KW-1185">Reference proteome</keyword>
<reference evidence="2" key="1">
    <citation type="submission" date="2021-06" db="EMBL/GenBank/DDBJ databases">
        <title>Parelaphostrongylus tenuis whole genome reference sequence.</title>
        <authorList>
            <person name="Garwood T.J."/>
            <person name="Larsen P.A."/>
            <person name="Fountain-Jones N.M."/>
            <person name="Garbe J.R."/>
            <person name="Macchietto M.G."/>
            <person name="Kania S.A."/>
            <person name="Gerhold R.W."/>
            <person name="Richards J.E."/>
            <person name="Wolf T.M."/>
        </authorList>
    </citation>
    <scope>NUCLEOTIDE SEQUENCE</scope>
    <source>
        <strain evidence="2">MNPRO001-30</strain>
        <tissue evidence="2">Meninges</tissue>
    </source>
</reference>
<organism evidence="2 3">
    <name type="scientific">Parelaphostrongylus tenuis</name>
    <name type="common">Meningeal worm</name>
    <dbReference type="NCBI Taxonomy" id="148309"/>
    <lineage>
        <taxon>Eukaryota</taxon>
        <taxon>Metazoa</taxon>
        <taxon>Ecdysozoa</taxon>
        <taxon>Nematoda</taxon>
        <taxon>Chromadorea</taxon>
        <taxon>Rhabditida</taxon>
        <taxon>Rhabditina</taxon>
        <taxon>Rhabditomorpha</taxon>
        <taxon>Strongyloidea</taxon>
        <taxon>Metastrongylidae</taxon>
        <taxon>Parelaphostrongylus</taxon>
    </lineage>
</organism>
<comment type="caution">
    <text evidence="2">The sequence shown here is derived from an EMBL/GenBank/DDBJ whole genome shotgun (WGS) entry which is preliminary data.</text>
</comment>
<feature type="transmembrane region" description="Helical" evidence="1">
    <location>
        <begin position="154"/>
        <end position="177"/>
    </location>
</feature>